<keyword evidence="3" id="KW-0378">Hydrolase</keyword>
<dbReference type="Gene3D" id="3.40.630.10">
    <property type="entry name" value="Zn peptidases"/>
    <property type="match status" value="1"/>
</dbReference>
<feature type="compositionally biased region" description="Basic residues" evidence="1">
    <location>
        <begin position="465"/>
        <end position="475"/>
    </location>
</feature>
<dbReference type="InterPro" id="IPR000834">
    <property type="entry name" value="Peptidase_M14"/>
</dbReference>
<name>A0ABN3HIS8_9ACTN</name>
<dbReference type="Pfam" id="PF00246">
    <property type="entry name" value="Peptidase_M14"/>
    <property type="match status" value="1"/>
</dbReference>
<keyword evidence="3" id="KW-0121">Carboxypeptidase</keyword>
<comment type="caution">
    <text evidence="3">The sequence shown here is derived from an EMBL/GenBank/DDBJ whole genome shotgun (WGS) entry which is preliminary data.</text>
</comment>
<keyword evidence="4" id="KW-1185">Reference proteome</keyword>
<dbReference type="EMBL" id="BAAASE010000001">
    <property type="protein sequence ID" value="GAA2381459.1"/>
    <property type="molecule type" value="Genomic_DNA"/>
</dbReference>
<sequence>MGRCALPPLPRYPTVDELGARAAALVARHPHEARLRRIGTSRAGTPMWLLSVGHGSRQALVVAGPHANEPVGGATVLRLAERALADPRLTEGADATWNLLLCLDPDGLRRNEGWLTGPYTLGRYFRSFFRPGFLEQPEWLPDGAAGAALPETRALLGVQDELRPFLQCSLHGVDVGGGFVELTDDLPGLAQRVAHTAARLGIPRELGAYDALYWPGLGPAVYRIPPPRRADLAAAITEAAVESTWFHPHRHGTLTAVVEAPMWGVAAVSDGSPPADRDAVLRAVSRTLRHDTGLLRHLLARIRPHLAAVPDTARLLAPVDDYLLVCPGLADAWDPDTGDGAAHPLPPLSTAHLAALRISGRRLALRTAGLLHQLVRAAGHDPAGALPELDRLIDEWCADYRDGCGARWIPVARQAEYQARVVLAAFELAARPTRADSRSGQAGVGVRGGGAGAAGMTRGQDGGVRHRPRARPPGT</sequence>
<dbReference type="SUPFAM" id="SSF53187">
    <property type="entry name" value="Zn-dependent exopeptidases"/>
    <property type="match status" value="1"/>
</dbReference>
<organism evidence="3 4">
    <name type="scientific">Streptomyces coeruleofuscus</name>
    <dbReference type="NCBI Taxonomy" id="66879"/>
    <lineage>
        <taxon>Bacteria</taxon>
        <taxon>Bacillati</taxon>
        <taxon>Actinomycetota</taxon>
        <taxon>Actinomycetes</taxon>
        <taxon>Kitasatosporales</taxon>
        <taxon>Streptomycetaceae</taxon>
        <taxon>Streptomyces</taxon>
    </lineage>
</organism>
<protein>
    <submittedName>
        <fullName evidence="3">M14 family zinc carboxypeptidase</fullName>
    </submittedName>
</protein>
<feature type="region of interest" description="Disordered" evidence="1">
    <location>
        <begin position="434"/>
        <end position="475"/>
    </location>
</feature>
<dbReference type="GO" id="GO:0004180">
    <property type="term" value="F:carboxypeptidase activity"/>
    <property type="evidence" value="ECO:0007669"/>
    <property type="project" value="UniProtKB-KW"/>
</dbReference>
<evidence type="ECO:0000259" key="2">
    <source>
        <dbReference type="Pfam" id="PF00246"/>
    </source>
</evidence>
<dbReference type="Proteomes" id="UP001499986">
    <property type="component" value="Unassembled WGS sequence"/>
</dbReference>
<gene>
    <name evidence="3" type="ORF">GCM10010255_03950</name>
</gene>
<evidence type="ECO:0000313" key="3">
    <source>
        <dbReference type="EMBL" id="GAA2381459.1"/>
    </source>
</evidence>
<reference evidence="3 4" key="1">
    <citation type="journal article" date="2019" name="Int. J. Syst. Evol. Microbiol.">
        <title>The Global Catalogue of Microorganisms (GCM) 10K type strain sequencing project: providing services to taxonomists for standard genome sequencing and annotation.</title>
        <authorList>
            <consortium name="The Broad Institute Genomics Platform"/>
            <consortium name="The Broad Institute Genome Sequencing Center for Infectious Disease"/>
            <person name="Wu L."/>
            <person name="Ma J."/>
        </authorList>
    </citation>
    <scope>NUCLEOTIDE SEQUENCE [LARGE SCALE GENOMIC DNA]</scope>
    <source>
        <strain evidence="3 4">JCM 4358</strain>
    </source>
</reference>
<proteinExistence type="predicted"/>
<keyword evidence="3" id="KW-0645">Protease</keyword>
<evidence type="ECO:0000256" key="1">
    <source>
        <dbReference type="SAM" id="MobiDB-lite"/>
    </source>
</evidence>
<feature type="compositionally biased region" description="Gly residues" evidence="1">
    <location>
        <begin position="442"/>
        <end position="453"/>
    </location>
</feature>
<feature type="domain" description="Peptidase M14" evidence="2">
    <location>
        <begin position="24"/>
        <end position="109"/>
    </location>
</feature>
<accession>A0ABN3HIS8</accession>
<evidence type="ECO:0000313" key="4">
    <source>
        <dbReference type="Proteomes" id="UP001499986"/>
    </source>
</evidence>